<protein>
    <recommendedName>
        <fullName evidence="1">F-box domain-containing protein</fullName>
    </recommendedName>
</protein>
<accession>A0A0D0BT43</accession>
<dbReference type="SUPFAM" id="SSF81383">
    <property type="entry name" value="F-box domain"/>
    <property type="match status" value="1"/>
</dbReference>
<dbReference type="AlphaFoldDB" id="A0A0D0BT43"/>
<proteinExistence type="predicted"/>
<gene>
    <name evidence="2" type="ORF">CY34DRAFT_9893</name>
</gene>
<dbReference type="SMART" id="SM00256">
    <property type="entry name" value="FBOX"/>
    <property type="match status" value="1"/>
</dbReference>
<evidence type="ECO:0000313" key="2">
    <source>
        <dbReference type="EMBL" id="KIK46218.1"/>
    </source>
</evidence>
<dbReference type="OrthoDB" id="2745718at2759"/>
<organism evidence="2 3">
    <name type="scientific">Suillus luteus UH-Slu-Lm8-n1</name>
    <dbReference type="NCBI Taxonomy" id="930992"/>
    <lineage>
        <taxon>Eukaryota</taxon>
        <taxon>Fungi</taxon>
        <taxon>Dikarya</taxon>
        <taxon>Basidiomycota</taxon>
        <taxon>Agaricomycotina</taxon>
        <taxon>Agaricomycetes</taxon>
        <taxon>Agaricomycetidae</taxon>
        <taxon>Boletales</taxon>
        <taxon>Suillineae</taxon>
        <taxon>Suillaceae</taxon>
        <taxon>Suillus</taxon>
    </lineage>
</organism>
<dbReference type="InterPro" id="IPR036047">
    <property type="entry name" value="F-box-like_dom_sf"/>
</dbReference>
<evidence type="ECO:0000259" key="1">
    <source>
        <dbReference type="PROSITE" id="PS50181"/>
    </source>
</evidence>
<dbReference type="PROSITE" id="PS50181">
    <property type="entry name" value="FBOX"/>
    <property type="match status" value="1"/>
</dbReference>
<dbReference type="Proteomes" id="UP000054485">
    <property type="component" value="Unassembled WGS sequence"/>
</dbReference>
<dbReference type="EMBL" id="KN835162">
    <property type="protein sequence ID" value="KIK46218.1"/>
    <property type="molecule type" value="Genomic_DNA"/>
</dbReference>
<feature type="domain" description="F-box" evidence="1">
    <location>
        <begin position="4"/>
        <end position="53"/>
    </location>
</feature>
<name>A0A0D0BT43_9AGAM</name>
<dbReference type="HOGENOM" id="CLU_519888_0_0_1"/>
<dbReference type="CDD" id="cd09917">
    <property type="entry name" value="F-box_SF"/>
    <property type="match status" value="1"/>
</dbReference>
<reference evidence="3" key="2">
    <citation type="submission" date="2015-01" db="EMBL/GenBank/DDBJ databases">
        <title>Evolutionary Origins and Diversification of the Mycorrhizal Mutualists.</title>
        <authorList>
            <consortium name="DOE Joint Genome Institute"/>
            <consortium name="Mycorrhizal Genomics Consortium"/>
            <person name="Kohler A."/>
            <person name="Kuo A."/>
            <person name="Nagy L.G."/>
            <person name="Floudas D."/>
            <person name="Copeland A."/>
            <person name="Barry K.W."/>
            <person name="Cichocki N."/>
            <person name="Veneault-Fourrey C."/>
            <person name="LaButti K."/>
            <person name="Lindquist E.A."/>
            <person name="Lipzen A."/>
            <person name="Lundell T."/>
            <person name="Morin E."/>
            <person name="Murat C."/>
            <person name="Riley R."/>
            <person name="Ohm R."/>
            <person name="Sun H."/>
            <person name="Tunlid A."/>
            <person name="Henrissat B."/>
            <person name="Grigoriev I.V."/>
            <person name="Hibbett D.S."/>
            <person name="Martin F."/>
        </authorList>
    </citation>
    <scope>NUCLEOTIDE SEQUENCE [LARGE SCALE GENOMIC DNA]</scope>
    <source>
        <strain evidence="3">UH-Slu-Lm8-n1</strain>
    </source>
</reference>
<keyword evidence="3" id="KW-1185">Reference proteome</keyword>
<sequence>MNPKTELLSLPDELIANILTFLPWQDILRCATLCKGLRKIYMSFLELQYITELGSQHLLSVSNNHISVSERLQLLRDNARAWFEFDLHSFETISIPDEFHLSLFTATYITNGHACFWNPSLDSVRILPVLPRPSQQTIKRDFSPGLLCGVANHNNIDVFMDPVQNLLAIAYSIGDTEFPYDEVSHIDLLTLDGDDTHPQAAGRTLFMPSLFMPRSREDDATRWSKLEGFGRHIAFLRFMPLFDITGSSFASIWWLQIWDWHHSTSSNSILTGPIEVDLHSDRSTDFCFLGNDRFLITSYDLKLYSIEDMSQPPQLLACFLLPASVLDLQCFTPTSDIARSSHPRMQVQWISDPVHRVLSLVSHSSDLDFIISTKIFFDDYFDDYLDSSGLLTTIPWMYWGPSNARIFLHQFPCRLGVNGSRALYAFPAAGATQDSNLVYSEYRLHLMDFSPSAVRYHQLGLGRLVDEPSTVGNCQSGESLTTFLPYVEVVSDRTFSWREFAEVWLDKDNIYLFKESMENDTMILDELEVIKMRE</sequence>
<dbReference type="InParanoid" id="A0A0D0BT43"/>
<reference evidence="2 3" key="1">
    <citation type="submission" date="2014-04" db="EMBL/GenBank/DDBJ databases">
        <authorList>
            <consortium name="DOE Joint Genome Institute"/>
            <person name="Kuo A."/>
            <person name="Ruytinx J."/>
            <person name="Rineau F."/>
            <person name="Colpaert J."/>
            <person name="Kohler A."/>
            <person name="Nagy L.G."/>
            <person name="Floudas D."/>
            <person name="Copeland A."/>
            <person name="Barry K.W."/>
            <person name="Cichocki N."/>
            <person name="Veneault-Fourrey C."/>
            <person name="LaButti K."/>
            <person name="Lindquist E.A."/>
            <person name="Lipzen A."/>
            <person name="Lundell T."/>
            <person name="Morin E."/>
            <person name="Murat C."/>
            <person name="Sun H."/>
            <person name="Tunlid A."/>
            <person name="Henrissat B."/>
            <person name="Grigoriev I.V."/>
            <person name="Hibbett D.S."/>
            <person name="Martin F."/>
            <person name="Nordberg H.P."/>
            <person name="Cantor M.N."/>
            <person name="Hua S.X."/>
        </authorList>
    </citation>
    <scope>NUCLEOTIDE SEQUENCE [LARGE SCALE GENOMIC DNA]</scope>
    <source>
        <strain evidence="2 3">UH-Slu-Lm8-n1</strain>
    </source>
</reference>
<dbReference type="Gene3D" id="1.20.1280.50">
    <property type="match status" value="1"/>
</dbReference>
<dbReference type="InterPro" id="IPR001810">
    <property type="entry name" value="F-box_dom"/>
</dbReference>
<dbReference type="Pfam" id="PF12937">
    <property type="entry name" value="F-box-like"/>
    <property type="match status" value="1"/>
</dbReference>
<evidence type="ECO:0000313" key="3">
    <source>
        <dbReference type="Proteomes" id="UP000054485"/>
    </source>
</evidence>